<evidence type="ECO:0000313" key="1">
    <source>
        <dbReference type="EMBL" id="CAB1433061.1"/>
    </source>
</evidence>
<proteinExistence type="predicted"/>
<dbReference type="AlphaFoldDB" id="A0A9N7UN15"/>
<comment type="caution">
    <text evidence="1">The sequence shown here is derived from an EMBL/GenBank/DDBJ whole genome shotgun (WGS) entry which is preliminary data.</text>
</comment>
<dbReference type="EMBL" id="CADEAL010001513">
    <property type="protein sequence ID" value="CAB1433061.1"/>
    <property type="molecule type" value="Genomic_DNA"/>
</dbReference>
<organism evidence="1 2">
    <name type="scientific">Pleuronectes platessa</name>
    <name type="common">European plaice</name>
    <dbReference type="NCBI Taxonomy" id="8262"/>
    <lineage>
        <taxon>Eukaryota</taxon>
        <taxon>Metazoa</taxon>
        <taxon>Chordata</taxon>
        <taxon>Craniata</taxon>
        <taxon>Vertebrata</taxon>
        <taxon>Euteleostomi</taxon>
        <taxon>Actinopterygii</taxon>
        <taxon>Neopterygii</taxon>
        <taxon>Teleostei</taxon>
        <taxon>Neoteleostei</taxon>
        <taxon>Acanthomorphata</taxon>
        <taxon>Carangaria</taxon>
        <taxon>Pleuronectiformes</taxon>
        <taxon>Pleuronectoidei</taxon>
        <taxon>Pleuronectidae</taxon>
        <taxon>Pleuronectes</taxon>
    </lineage>
</organism>
<protein>
    <submittedName>
        <fullName evidence="1">Uncharacterized protein</fullName>
    </submittedName>
</protein>
<dbReference type="Proteomes" id="UP001153269">
    <property type="component" value="Unassembled WGS sequence"/>
</dbReference>
<sequence length="107" mass="11426">MEKAVTTFTFITAPVLLESMVARVAFGKSAATLSQVFVPIHCVWRGGCPWHPAALPLLPLPPILKDDNDKKGLFSAHLSSLLIFPPLSCCGVGLMDYIASSDASDLV</sequence>
<name>A0A9N7UN15_PLEPL</name>
<gene>
    <name evidence="1" type="ORF">PLEPLA_LOCUS21149</name>
</gene>
<evidence type="ECO:0000313" key="2">
    <source>
        <dbReference type="Proteomes" id="UP001153269"/>
    </source>
</evidence>
<accession>A0A9N7UN15</accession>
<reference evidence="1" key="1">
    <citation type="submission" date="2020-03" db="EMBL/GenBank/DDBJ databases">
        <authorList>
            <person name="Weist P."/>
        </authorList>
    </citation>
    <scope>NUCLEOTIDE SEQUENCE</scope>
</reference>
<keyword evidence="2" id="KW-1185">Reference proteome</keyword>